<name>A0A6T7IE43_9STRA</name>
<evidence type="ECO:0000313" key="2">
    <source>
        <dbReference type="EMBL" id="CAD9819165.1"/>
    </source>
</evidence>
<organism evidence="2">
    <name type="scientific">Attheya septentrionalis</name>
    <dbReference type="NCBI Taxonomy" id="420275"/>
    <lineage>
        <taxon>Eukaryota</taxon>
        <taxon>Sar</taxon>
        <taxon>Stramenopiles</taxon>
        <taxon>Ochrophyta</taxon>
        <taxon>Bacillariophyta</taxon>
        <taxon>Coscinodiscophyceae</taxon>
        <taxon>Chaetocerotophycidae</taxon>
        <taxon>Chaetocerotales</taxon>
        <taxon>Attheyaceae</taxon>
        <taxon>Attheya</taxon>
    </lineage>
</organism>
<dbReference type="EMBL" id="HBHQ01016450">
    <property type="protein sequence ID" value="CAD9819165.1"/>
    <property type="molecule type" value="Transcribed_RNA"/>
</dbReference>
<protein>
    <submittedName>
        <fullName evidence="2">Uncharacterized protein</fullName>
    </submittedName>
</protein>
<sequence length="424" mass="48047">MVTLAVTSPYMYVATGFFGLSSVTSDLLLIRINLSLAYAFLVLAAGSGYTKDGSFGESAPLRQNIVDLSFWFNLVLFCGHFTVTCRLIHDEVWPLLQDRHQRRKQRLQIINTSSSDGGPSISSSDRESLFYFFRARCGMTRIEFDLIYAQGEWLTLHGRNVEVPACACRLYLTVDGVLDCQACYFDKWSQVFSKRSGQFFDVKLFNVFSLPIGFNHAGFRSHTKCETTTLFYWNVSALDQMSNHPVLQSFWEFVILKSISAVAIQTHLSDTPCATLFDSLHIPEDVEWIDGARSRDFLPRPRPPHHALLLGDDANPNNDTDTHYNVKQCTNDLVLTPLKSCWCGAVTFVSWIWCSITFLPPAGIRHRPGALYPNPQRESVLRDCKRRQNMETETPLPLEKEETAQVEPAFSCEIDNISESPRIA</sequence>
<reference evidence="2" key="1">
    <citation type="submission" date="2021-01" db="EMBL/GenBank/DDBJ databases">
        <authorList>
            <person name="Corre E."/>
            <person name="Pelletier E."/>
            <person name="Niang G."/>
            <person name="Scheremetjew M."/>
            <person name="Finn R."/>
            <person name="Kale V."/>
            <person name="Holt S."/>
            <person name="Cochrane G."/>
            <person name="Meng A."/>
            <person name="Brown T."/>
            <person name="Cohen L."/>
        </authorList>
    </citation>
    <scope>NUCLEOTIDE SEQUENCE</scope>
    <source>
        <strain evidence="2">CCMP2084</strain>
    </source>
</reference>
<evidence type="ECO:0000313" key="1">
    <source>
        <dbReference type="EMBL" id="CAD9819164.1"/>
    </source>
</evidence>
<dbReference type="AlphaFoldDB" id="A0A6T7IE43"/>
<dbReference type="EMBL" id="HBHQ01016449">
    <property type="protein sequence ID" value="CAD9819164.1"/>
    <property type="molecule type" value="Transcribed_RNA"/>
</dbReference>
<accession>A0A6T7IE43</accession>
<proteinExistence type="predicted"/>
<gene>
    <name evidence="1" type="ORF">ASEP1449_LOCUS10996</name>
    <name evidence="2" type="ORF">ASEP1449_LOCUS10997</name>
</gene>